<accession>A0A8H4W5Z4</accession>
<feature type="domain" description="Heterokaryon incompatibility" evidence="1">
    <location>
        <begin position="235"/>
        <end position="371"/>
    </location>
</feature>
<protein>
    <recommendedName>
        <fullName evidence="1">Heterokaryon incompatibility domain-containing protein</fullName>
    </recommendedName>
</protein>
<keyword evidence="3" id="KW-1185">Reference proteome</keyword>
<sequence>MLDKKEVSGSESSSFEESDRERQVLLDGICSRCEELGLPAVVERTRLALHEKRCEDVSNRDTQILLQRILFDNLTPTHFNDSEKCIVCSELEEVSKKGFRFNIPSSNDVSLPITSSLGRKGNYFEFSLGKRLLGHYTVPNEVSNSTMFSGWTTIDYFGISTPYPLNQGNKASSFSTLEVNPKAINYSLLLRLLHDCTTGHKACKPSFSPNLASIHLIDVDTRTLVPYPSDKLVDYVALSYVWGQTEEKRYIPGPLPGDLPATIEDAIRVTQNLQKRYLWVDYVCIDQHVIPKKLQQIGIMNDIYSSAFATILSLNGSSISEGLPRVGTGMSVIQQQLVDFGQGNKIASELPPLETQLKSGNLMTRGWTFQEVLLSNRRLFFTREQVHFACNYMSCPESFKSQHFYGPYSYLAESINPLANGTTHWSPKEAQKELTKLINRYIIRKLSNSSDRLDAVSGLLKKLEEGYFQEGFFFGLPQQFFRYWILWSGDFLTNPSMRHQPQVERRNENFPSWSWAGWEWASNMKWIVKAGTIPCNWCRIEQPYLRFHMQSGEEIGGDVSTHCPKEKDLPVKVSNQVMNDIKDVFGKLPPYEQILPITKHQSRHYELLIVEGTILQLNIILRHQSEPNFTRIFAGLPPGNPHEYDSIKLAKDNDLERASFWIQADLQHRKLLVENEAKKVDFLLVAFSYEVLSAICRGWRNLDC</sequence>
<dbReference type="AlphaFoldDB" id="A0A8H4W5Z4"/>
<dbReference type="PANTHER" id="PTHR33112">
    <property type="entry name" value="DOMAIN PROTEIN, PUTATIVE-RELATED"/>
    <property type="match status" value="1"/>
</dbReference>
<organism evidence="2 3">
    <name type="scientific">Cudoniella acicularis</name>
    <dbReference type="NCBI Taxonomy" id="354080"/>
    <lineage>
        <taxon>Eukaryota</taxon>
        <taxon>Fungi</taxon>
        <taxon>Dikarya</taxon>
        <taxon>Ascomycota</taxon>
        <taxon>Pezizomycotina</taxon>
        <taxon>Leotiomycetes</taxon>
        <taxon>Helotiales</taxon>
        <taxon>Tricladiaceae</taxon>
        <taxon>Cudoniella</taxon>
    </lineage>
</organism>
<dbReference type="Proteomes" id="UP000566819">
    <property type="component" value="Unassembled WGS sequence"/>
</dbReference>
<proteinExistence type="predicted"/>
<dbReference type="PANTHER" id="PTHR33112:SF12">
    <property type="entry name" value="HETEROKARYON INCOMPATIBILITY DOMAIN-CONTAINING PROTEIN"/>
    <property type="match status" value="1"/>
</dbReference>
<evidence type="ECO:0000313" key="2">
    <source>
        <dbReference type="EMBL" id="KAF4635082.1"/>
    </source>
</evidence>
<reference evidence="2 3" key="1">
    <citation type="submission" date="2020-03" db="EMBL/GenBank/DDBJ databases">
        <title>Draft Genome Sequence of Cudoniella acicularis.</title>
        <authorList>
            <person name="Buettner E."/>
            <person name="Kellner H."/>
        </authorList>
    </citation>
    <scope>NUCLEOTIDE SEQUENCE [LARGE SCALE GENOMIC DNA]</scope>
    <source>
        <strain evidence="2 3">DSM 108380</strain>
    </source>
</reference>
<dbReference type="Pfam" id="PF06985">
    <property type="entry name" value="HET"/>
    <property type="match status" value="1"/>
</dbReference>
<comment type="caution">
    <text evidence="2">The sequence shown here is derived from an EMBL/GenBank/DDBJ whole genome shotgun (WGS) entry which is preliminary data.</text>
</comment>
<dbReference type="OrthoDB" id="5428863at2759"/>
<gene>
    <name evidence="2" type="ORF">G7Y89_g3009</name>
</gene>
<dbReference type="EMBL" id="JAAMPI010000142">
    <property type="protein sequence ID" value="KAF4635082.1"/>
    <property type="molecule type" value="Genomic_DNA"/>
</dbReference>
<evidence type="ECO:0000259" key="1">
    <source>
        <dbReference type="Pfam" id="PF06985"/>
    </source>
</evidence>
<name>A0A8H4W5Z4_9HELO</name>
<evidence type="ECO:0000313" key="3">
    <source>
        <dbReference type="Proteomes" id="UP000566819"/>
    </source>
</evidence>
<dbReference type="InterPro" id="IPR010730">
    <property type="entry name" value="HET"/>
</dbReference>